<dbReference type="GO" id="GO:0016874">
    <property type="term" value="F:ligase activity"/>
    <property type="evidence" value="ECO:0007669"/>
    <property type="project" value="UniProtKB-KW"/>
</dbReference>
<evidence type="ECO:0000259" key="1">
    <source>
        <dbReference type="Pfam" id="PF00501"/>
    </source>
</evidence>
<reference evidence="2 3" key="1">
    <citation type="submission" date="2020-08" db="EMBL/GenBank/DDBJ databases">
        <title>Genomic Encyclopedia of Type Strains, Phase IV (KMG-IV): sequencing the most valuable type-strain genomes for metagenomic binning, comparative biology and taxonomic classification.</title>
        <authorList>
            <person name="Goeker M."/>
        </authorList>
    </citation>
    <scope>NUCLEOTIDE SEQUENCE [LARGE SCALE GENOMIC DNA]</scope>
    <source>
        <strain evidence="2 3">DSM 12252</strain>
    </source>
</reference>
<dbReference type="InterPro" id="IPR000873">
    <property type="entry name" value="AMP-dep_synth/lig_dom"/>
</dbReference>
<accession>A0A7W8DIA6</accession>
<dbReference type="Proteomes" id="UP000590740">
    <property type="component" value="Unassembled WGS sequence"/>
</dbReference>
<evidence type="ECO:0000313" key="2">
    <source>
        <dbReference type="EMBL" id="MBB5030812.1"/>
    </source>
</evidence>
<gene>
    <name evidence="2" type="ORF">HNQ65_000366</name>
</gene>
<dbReference type="AlphaFoldDB" id="A0A7W8DIA6"/>
<dbReference type="InterPro" id="IPR053158">
    <property type="entry name" value="CapK_Type1_Caps_Biosynth"/>
</dbReference>
<protein>
    <submittedName>
        <fullName evidence="2">Phenylacetate-coenzyme A ligase PaaK-like adenylate-forming protein</fullName>
    </submittedName>
</protein>
<dbReference type="InterPro" id="IPR042099">
    <property type="entry name" value="ANL_N_sf"/>
</dbReference>
<feature type="domain" description="AMP-dependent synthetase/ligase" evidence="1">
    <location>
        <begin position="107"/>
        <end position="310"/>
    </location>
</feature>
<sequence length="464" mass="52372">MSRLLNLLHATRELKKTQLMSRAEVLRLQDRRWRAMARYALEVSPFYRRHLAGINVERCQLSDLPPMTKELLFENWDEIVPDVRLHRAELEKYLQDPANWGKVKDGRWMVCYTTGTTAAPQLVVHDIAAVDYSHASQNLRNSVSPRTTTMPRLRLGGRRLKVVALVTSKAAATSTSLFATRPWVGALFSTYHQIDVAAPWQQVLAELQRLQPDALMGYSSVMGRLAQAQLNGELHLNMRHGGYIWGGGDALTPGIRDQCQRAFGITPFNMYGCGEVLSIARQWRGMEHLCCHDDMMVLETVDEAGRPIPEGDLADHAYVTPLINKAMPLLRYRVNDRLRLGPVHEHWPFRTLTQVHGRGTTAYTFRTPEVRVFIGMNFLFTMDERRDVASFQFRQTGPATVECLTVSSPGISPSFLVPDLEADLRRCLESAGCGGVQCTVRIVRELMPDPRTGKVEQNVPLPDA</sequence>
<dbReference type="PANTHER" id="PTHR36932">
    <property type="entry name" value="CAPSULAR POLYSACCHARIDE BIOSYNTHESIS PROTEIN"/>
    <property type="match status" value="1"/>
</dbReference>
<name>A0A7W8DIA6_9BACT</name>
<comment type="caution">
    <text evidence="2">The sequence shown here is derived from an EMBL/GenBank/DDBJ whole genome shotgun (WGS) entry which is preliminary data.</text>
</comment>
<keyword evidence="2" id="KW-0436">Ligase</keyword>
<keyword evidence="3" id="KW-1185">Reference proteome</keyword>
<organism evidence="2 3">
    <name type="scientific">Prosthecobacter vanneervenii</name>
    <dbReference type="NCBI Taxonomy" id="48466"/>
    <lineage>
        <taxon>Bacteria</taxon>
        <taxon>Pseudomonadati</taxon>
        <taxon>Verrucomicrobiota</taxon>
        <taxon>Verrucomicrobiia</taxon>
        <taxon>Verrucomicrobiales</taxon>
        <taxon>Verrucomicrobiaceae</taxon>
        <taxon>Prosthecobacter</taxon>
    </lineage>
</organism>
<dbReference type="RefSeq" id="WP_184337766.1">
    <property type="nucleotide sequence ID" value="NZ_JACHIG010000001.1"/>
</dbReference>
<proteinExistence type="predicted"/>
<dbReference type="SUPFAM" id="SSF56801">
    <property type="entry name" value="Acetyl-CoA synthetase-like"/>
    <property type="match status" value="1"/>
</dbReference>
<dbReference type="EMBL" id="JACHIG010000001">
    <property type="protein sequence ID" value="MBB5030812.1"/>
    <property type="molecule type" value="Genomic_DNA"/>
</dbReference>
<dbReference type="Pfam" id="PF00501">
    <property type="entry name" value="AMP-binding"/>
    <property type="match status" value="1"/>
</dbReference>
<dbReference type="PANTHER" id="PTHR36932:SF1">
    <property type="entry name" value="CAPSULAR POLYSACCHARIDE BIOSYNTHESIS PROTEIN"/>
    <property type="match status" value="1"/>
</dbReference>
<dbReference type="Gene3D" id="3.40.50.12780">
    <property type="entry name" value="N-terminal domain of ligase-like"/>
    <property type="match status" value="1"/>
</dbReference>
<evidence type="ECO:0000313" key="3">
    <source>
        <dbReference type="Proteomes" id="UP000590740"/>
    </source>
</evidence>